<evidence type="ECO:0000313" key="4">
    <source>
        <dbReference type="EMBL" id="GAA3878571.1"/>
    </source>
</evidence>
<protein>
    <recommendedName>
        <fullName evidence="3">Tetracyclin repressor-like C-terminal domain-containing protein</fullName>
    </recommendedName>
</protein>
<evidence type="ECO:0000259" key="3">
    <source>
        <dbReference type="Pfam" id="PF16859"/>
    </source>
</evidence>
<organism evidence="4 5">
    <name type="scientific">Streptomyces lannensis</name>
    <dbReference type="NCBI Taxonomy" id="766498"/>
    <lineage>
        <taxon>Bacteria</taxon>
        <taxon>Bacillati</taxon>
        <taxon>Actinomycetota</taxon>
        <taxon>Actinomycetes</taxon>
        <taxon>Kitasatosporales</taxon>
        <taxon>Streptomycetaceae</taxon>
        <taxon>Streptomyces</taxon>
    </lineage>
</organism>
<keyword evidence="1" id="KW-0805">Transcription regulation</keyword>
<dbReference type="InterPro" id="IPR036271">
    <property type="entry name" value="Tet_transcr_reg_TetR-rel_C_sf"/>
</dbReference>
<evidence type="ECO:0000256" key="1">
    <source>
        <dbReference type="ARBA" id="ARBA00023015"/>
    </source>
</evidence>
<dbReference type="Gene3D" id="1.10.357.10">
    <property type="entry name" value="Tetracycline Repressor, domain 2"/>
    <property type="match status" value="1"/>
</dbReference>
<dbReference type="RefSeq" id="WP_345551328.1">
    <property type="nucleotide sequence ID" value="NZ_BAAAZA010000015.1"/>
</dbReference>
<dbReference type="InterPro" id="IPR011075">
    <property type="entry name" value="TetR_C"/>
</dbReference>
<dbReference type="SUPFAM" id="SSF48498">
    <property type="entry name" value="Tetracyclin repressor-like, C-terminal domain"/>
    <property type="match status" value="1"/>
</dbReference>
<dbReference type="Pfam" id="PF16859">
    <property type="entry name" value="TetR_C_11"/>
    <property type="match status" value="1"/>
</dbReference>
<comment type="caution">
    <text evidence="4">The sequence shown here is derived from an EMBL/GenBank/DDBJ whole genome shotgun (WGS) entry which is preliminary data.</text>
</comment>
<evidence type="ECO:0000313" key="5">
    <source>
        <dbReference type="Proteomes" id="UP001501563"/>
    </source>
</evidence>
<dbReference type="Proteomes" id="UP001501563">
    <property type="component" value="Unassembled WGS sequence"/>
</dbReference>
<evidence type="ECO:0000256" key="2">
    <source>
        <dbReference type="ARBA" id="ARBA00023163"/>
    </source>
</evidence>
<name>A0ABP7KIL1_9ACTN</name>
<reference evidence="5" key="1">
    <citation type="journal article" date="2019" name="Int. J. Syst. Evol. Microbiol.">
        <title>The Global Catalogue of Microorganisms (GCM) 10K type strain sequencing project: providing services to taxonomists for standard genome sequencing and annotation.</title>
        <authorList>
            <consortium name="The Broad Institute Genomics Platform"/>
            <consortium name="The Broad Institute Genome Sequencing Center for Infectious Disease"/>
            <person name="Wu L."/>
            <person name="Ma J."/>
        </authorList>
    </citation>
    <scope>NUCLEOTIDE SEQUENCE [LARGE SCALE GENOMIC DNA]</scope>
    <source>
        <strain evidence="5">JCM 16578</strain>
    </source>
</reference>
<sequence>MRATAEEFADPAFDKLIRALNTEIANDPVVAAEYRQKLAQPLEEAKRVRLRSAQKAGQLDVDADVDLALEMLYAPLFHGGCTAADR</sequence>
<dbReference type="EMBL" id="BAAAZA010000015">
    <property type="protein sequence ID" value="GAA3878571.1"/>
    <property type="molecule type" value="Genomic_DNA"/>
</dbReference>
<feature type="domain" description="Tetracyclin repressor-like C-terminal" evidence="3">
    <location>
        <begin position="1"/>
        <end position="78"/>
    </location>
</feature>
<accession>A0ABP7KIL1</accession>
<gene>
    <name evidence="4" type="ORF">GCM10022207_51360</name>
</gene>
<keyword evidence="5" id="KW-1185">Reference proteome</keyword>
<keyword evidence="2" id="KW-0804">Transcription</keyword>
<proteinExistence type="predicted"/>